<feature type="chain" id="PRO_5028877145" description="GLUG domain-containing protein" evidence="1">
    <location>
        <begin position="18"/>
        <end position="697"/>
    </location>
</feature>
<dbReference type="AlphaFoldDB" id="A0A7G1HYY0"/>
<sequence length="697" mass="75214">MKTFLFFIFSVCCSALYAVPVWDGISVSEEFSGGDGSERNPWQIHSPQDLALLSRQVNGGETFTGQYFVLMNDIDLGGKEWSPIGTSDDISFRGTFDGNSHLISNLYVNRPTTSGVGLFGYVYNATILNLGITGNSSVMGKERVGGLVGRCYINTEGHVISGCFSDADVAASNNSAGGLIGIFRSTKAFSVEDCYSAGNVTSYNYTGGILGQLDQNTDFSISNCYSSGMISSVSESPRTGGILTKVSSIRAIVSNCYYINGDESNANSALRKTAEEMRSKEFVELLNNHRESLPWKADFENPVLNGGLPIHNWREPLSIELNMNEIVIATLVDKPKSMELICTLGFVCSLDNIVCELGDSSPFSVAGKSELSGNRVQITVVLDSEITGEFSDMLRVRFSSQGAELKIPLRGSVFENAAILLSTDELEFNVCEGEGMSLQFMLSGANLANDVLLSVRGDAAYFTLDKNRIAADEVNAGIPVTVTFDGKANAEATVEMTSLSGTGDEITASLRLTGKMAPAPVFTEAAIASGGYDYVAVRVASDSITTVYYVLKTEPDGKMTADLIRKSPDKKCKYLEFPFVAEGILLENLDASIKYYLYLALAKGDKMECLSFVPGPELSVGMEHRDDCRVWATKGGICVVSDFSGPVGVSIYNLKGVLLKTVVSMQNEIWVDMNGKGVYVVVITSADGRYVKKLVLD</sequence>
<accession>A0A7G1HYY0</accession>
<dbReference type="Proteomes" id="UP000594042">
    <property type="component" value="Chromosome"/>
</dbReference>
<protein>
    <recommendedName>
        <fullName evidence="4">GLUG domain-containing protein</fullName>
    </recommendedName>
</protein>
<proteinExistence type="predicted"/>
<feature type="signal peptide" evidence="1">
    <location>
        <begin position="1"/>
        <end position="17"/>
    </location>
</feature>
<dbReference type="Gene3D" id="2.160.20.110">
    <property type="match status" value="1"/>
</dbReference>
<evidence type="ECO:0000256" key="1">
    <source>
        <dbReference type="SAM" id="SignalP"/>
    </source>
</evidence>
<evidence type="ECO:0000313" key="2">
    <source>
        <dbReference type="EMBL" id="BCI64856.1"/>
    </source>
</evidence>
<dbReference type="InterPro" id="IPR026444">
    <property type="entry name" value="Secre_tail"/>
</dbReference>
<name>A0A7G1HYY0_9BACT</name>
<organism evidence="2 3">
    <name type="scientific">Coprobacter secundus subsp. similis</name>
    <dbReference type="NCBI Taxonomy" id="2751153"/>
    <lineage>
        <taxon>Bacteria</taxon>
        <taxon>Pseudomonadati</taxon>
        <taxon>Bacteroidota</taxon>
        <taxon>Bacteroidia</taxon>
        <taxon>Bacteroidales</taxon>
        <taxon>Barnesiellaceae</taxon>
        <taxon>Coprobacter</taxon>
    </lineage>
</organism>
<keyword evidence="3" id="KW-1185">Reference proteome</keyword>
<dbReference type="KEGG" id="copr:Cop2CBH44_32090"/>
<keyword evidence="1" id="KW-0732">Signal</keyword>
<evidence type="ECO:0000313" key="3">
    <source>
        <dbReference type="Proteomes" id="UP000594042"/>
    </source>
</evidence>
<dbReference type="EMBL" id="AP023322">
    <property type="protein sequence ID" value="BCI64856.1"/>
    <property type="molecule type" value="Genomic_DNA"/>
</dbReference>
<gene>
    <name evidence="2" type="ORF">Cop2CBH44_32090</name>
</gene>
<reference evidence="3" key="1">
    <citation type="submission" date="2020-07" db="EMBL/GenBank/DDBJ databases">
        <title>Complete genome sequencing of Coprobacter sp. strain 2CBH44.</title>
        <authorList>
            <person name="Sakamoto M."/>
            <person name="Murakami T."/>
            <person name="Mori H."/>
        </authorList>
    </citation>
    <scope>NUCLEOTIDE SEQUENCE [LARGE SCALE GENOMIC DNA]</scope>
    <source>
        <strain evidence="3">2CBH44</strain>
    </source>
</reference>
<dbReference type="RefSeq" id="WP_200755208.1">
    <property type="nucleotide sequence ID" value="NZ_AP023322.1"/>
</dbReference>
<evidence type="ECO:0008006" key="4">
    <source>
        <dbReference type="Google" id="ProtNLM"/>
    </source>
</evidence>
<dbReference type="NCBIfam" id="TIGR04183">
    <property type="entry name" value="Por_Secre_tail"/>
    <property type="match status" value="1"/>
</dbReference>